<organism evidence="3">
    <name type="scientific">freshwater metagenome</name>
    <dbReference type="NCBI Taxonomy" id="449393"/>
    <lineage>
        <taxon>unclassified sequences</taxon>
        <taxon>metagenomes</taxon>
        <taxon>ecological metagenomes</taxon>
    </lineage>
</organism>
<dbReference type="AlphaFoldDB" id="A0A6J7EIW8"/>
<evidence type="ECO:0000313" key="4">
    <source>
        <dbReference type="EMBL" id="CAB5009453.1"/>
    </source>
</evidence>
<evidence type="ECO:0000259" key="1">
    <source>
        <dbReference type="Pfam" id="PF02036"/>
    </source>
</evidence>
<dbReference type="EMBL" id="CAFABE010000006">
    <property type="protein sequence ID" value="CAB4818358.1"/>
    <property type="molecule type" value="Genomic_DNA"/>
</dbReference>
<sequence length="134" mass="14250">MATYEFLSPEWIDAVKALRDDLPDTASGVAVEVTLNLVVNETPWGTPVDAHVDTTQGPLIVSEGHLETADLHVTVDYATARALLVDGNPQAAMTAFMAGKIQVDGDLAKLMVLQGSSPEPSAIEFAEKMRALTS</sequence>
<evidence type="ECO:0000313" key="2">
    <source>
        <dbReference type="EMBL" id="CAB4818358.1"/>
    </source>
</evidence>
<proteinExistence type="predicted"/>
<evidence type="ECO:0000313" key="3">
    <source>
        <dbReference type="EMBL" id="CAB4881180.1"/>
    </source>
</evidence>
<dbReference type="Pfam" id="PF02036">
    <property type="entry name" value="SCP2"/>
    <property type="match status" value="1"/>
</dbReference>
<accession>A0A6J7EIW8</accession>
<reference evidence="3" key="1">
    <citation type="submission" date="2020-05" db="EMBL/GenBank/DDBJ databases">
        <authorList>
            <person name="Chiriac C."/>
            <person name="Salcher M."/>
            <person name="Ghai R."/>
            <person name="Kavagutti S V."/>
        </authorList>
    </citation>
    <scope>NUCLEOTIDE SEQUENCE</scope>
</reference>
<name>A0A6J7EIW8_9ZZZZ</name>
<dbReference type="InterPro" id="IPR036527">
    <property type="entry name" value="SCP2_sterol-bd_dom_sf"/>
</dbReference>
<feature type="domain" description="SCP2" evidence="1">
    <location>
        <begin position="44"/>
        <end position="115"/>
    </location>
</feature>
<dbReference type="InterPro" id="IPR003033">
    <property type="entry name" value="SCP2_sterol-bd_dom"/>
</dbReference>
<dbReference type="EMBL" id="CAFBLT010000002">
    <property type="protein sequence ID" value="CAB4881180.1"/>
    <property type="molecule type" value="Genomic_DNA"/>
</dbReference>
<dbReference type="EMBL" id="CAFBPM010000002">
    <property type="protein sequence ID" value="CAB5009453.1"/>
    <property type="molecule type" value="Genomic_DNA"/>
</dbReference>
<protein>
    <submittedName>
        <fullName evidence="3">Unannotated protein</fullName>
    </submittedName>
</protein>
<dbReference type="SUPFAM" id="SSF55718">
    <property type="entry name" value="SCP-like"/>
    <property type="match status" value="1"/>
</dbReference>
<gene>
    <name evidence="2" type="ORF">UFOPK3164_00240</name>
    <name evidence="3" type="ORF">UFOPK3427_01491</name>
    <name evidence="4" type="ORF">UFOPK4112_00217</name>
</gene>
<dbReference type="Gene3D" id="3.30.1050.10">
    <property type="entry name" value="SCP2 sterol-binding domain"/>
    <property type="match status" value="1"/>
</dbReference>